<dbReference type="InterPro" id="IPR043502">
    <property type="entry name" value="DNA/RNA_pol_sf"/>
</dbReference>
<keyword evidence="6" id="KW-1185">Reference proteome</keyword>
<keyword evidence="1" id="KW-0863">Zinc-finger</keyword>
<evidence type="ECO:0008006" key="7">
    <source>
        <dbReference type="Google" id="ProtNLM"/>
    </source>
</evidence>
<dbReference type="InterPro" id="IPR001584">
    <property type="entry name" value="Integrase_cat-core"/>
</dbReference>
<organism evidence="5 6">
    <name type="scientific">Mytilus edulis</name>
    <name type="common">Blue mussel</name>
    <dbReference type="NCBI Taxonomy" id="6550"/>
    <lineage>
        <taxon>Eukaryota</taxon>
        <taxon>Metazoa</taxon>
        <taxon>Spiralia</taxon>
        <taxon>Lophotrochozoa</taxon>
        <taxon>Mollusca</taxon>
        <taxon>Bivalvia</taxon>
        <taxon>Autobranchia</taxon>
        <taxon>Pteriomorphia</taxon>
        <taxon>Mytilida</taxon>
        <taxon>Mytiloidea</taxon>
        <taxon>Mytilidae</taxon>
        <taxon>Mytilinae</taxon>
        <taxon>Mytilus</taxon>
    </lineage>
</organism>
<dbReference type="InterPro" id="IPR012337">
    <property type="entry name" value="RNaseH-like_sf"/>
</dbReference>
<dbReference type="PANTHER" id="PTHR37984">
    <property type="entry name" value="PROTEIN CBG26694"/>
    <property type="match status" value="1"/>
</dbReference>
<dbReference type="GO" id="GO:0008270">
    <property type="term" value="F:zinc ion binding"/>
    <property type="evidence" value="ECO:0007669"/>
    <property type="project" value="UniProtKB-KW"/>
</dbReference>
<dbReference type="SMART" id="SM00355">
    <property type="entry name" value="ZnF_C2H2"/>
    <property type="match status" value="2"/>
</dbReference>
<evidence type="ECO:0000256" key="2">
    <source>
        <dbReference type="SAM" id="MobiDB-lite"/>
    </source>
</evidence>
<dbReference type="Gene3D" id="3.10.10.10">
    <property type="entry name" value="HIV Type 1 Reverse Transcriptase, subunit A, domain 1"/>
    <property type="match status" value="1"/>
</dbReference>
<dbReference type="Proteomes" id="UP000683360">
    <property type="component" value="Unassembled WGS sequence"/>
</dbReference>
<dbReference type="Pfam" id="PF00665">
    <property type="entry name" value="rve"/>
    <property type="match status" value="1"/>
</dbReference>
<dbReference type="AlphaFoldDB" id="A0A8S3VFC9"/>
<dbReference type="GO" id="GO:0016779">
    <property type="term" value="F:nucleotidyltransferase activity"/>
    <property type="evidence" value="ECO:0007669"/>
    <property type="project" value="UniProtKB-KW"/>
</dbReference>
<proteinExistence type="predicted"/>
<feature type="compositionally biased region" description="Low complexity" evidence="2">
    <location>
        <begin position="933"/>
        <end position="972"/>
    </location>
</feature>
<name>A0A8S3VFC9_MYTED</name>
<evidence type="ECO:0000313" key="6">
    <source>
        <dbReference type="Proteomes" id="UP000683360"/>
    </source>
</evidence>
<feature type="region of interest" description="Disordered" evidence="2">
    <location>
        <begin position="933"/>
        <end position="980"/>
    </location>
</feature>
<dbReference type="FunFam" id="3.30.420.10:FF:000032">
    <property type="entry name" value="Retrovirus-related Pol polyprotein from transposon 297-like Protein"/>
    <property type="match status" value="1"/>
</dbReference>
<dbReference type="Gene3D" id="2.40.70.10">
    <property type="entry name" value="Acid Proteases"/>
    <property type="match status" value="1"/>
</dbReference>
<accession>A0A8S3VFC9</accession>
<evidence type="ECO:0000259" key="4">
    <source>
        <dbReference type="PROSITE" id="PS50994"/>
    </source>
</evidence>
<dbReference type="EMBL" id="CAJPWZ010003154">
    <property type="protein sequence ID" value="CAG2253554.1"/>
    <property type="molecule type" value="Genomic_DNA"/>
</dbReference>
<reference evidence="5" key="1">
    <citation type="submission" date="2021-03" db="EMBL/GenBank/DDBJ databases">
        <authorList>
            <person name="Bekaert M."/>
        </authorList>
    </citation>
    <scope>NUCLEOTIDE SEQUENCE</scope>
</reference>
<dbReference type="OrthoDB" id="6121571at2759"/>
<dbReference type="SUPFAM" id="SSF57667">
    <property type="entry name" value="beta-beta-alpha zinc fingers"/>
    <property type="match status" value="1"/>
</dbReference>
<dbReference type="Gene3D" id="3.30.420.10">
    <property type="entry name" value="Ribonuclease H-like superfamily/Ribonuclease H"/>
    <property type="match status" value="1"/>
</dbReference>
<dbReference type="InterPro" id="IPR041588">
    <property type="entry name" value="Integrase_H2C2"/>
</dbReference>
<sequence>MSVLNPKIFDSLPEHCKTKLQPYENNLKMADGHNVRPLGTVKLPLLIDNQYIYQIFVIADIDIPIVLGYDFMYNNQCVIDVPNKNILLNSQTVDCHLESQIPSLFKISIDEQVTIPPNSETIIHALPNEKLPYGTTMILDNTSQSFKNKGVLVAKSICTFKGDNLPLRVMNLTDLPQTLYKNTCAGTAETICSENILGNINAEPELVLPEHMQVVMEKCKSNLKTDQCKIVVDLLTKYSGSFAMSKNDLGRTDIIQHKINTGNAHPIKQNPRRVPLAQRKEVDEEIQRMLDGGIIRHSQSPWSSPIVVVRKKDQSIRLCIDFRLHRAGLKHGNADGLSRRPCVNCKHCDTRDVTEVSFQIENPTIRAINMLDENEIEETPIVTNWFNNKTPDEFKQAQLDDPIISQILTWKKSPEKPKWPEISHLSQHHKTYWSQWERLTVVEGILYRKWENTTTNDINLQYVLPCADRNRVLLLLHNDQLGGHLGFKRTIARIRHRFYWAGYTSFVERWCKRCTECQKRNQPSHHTRGQMKSYIVGEPMERVSLDILGPVTRTYKGNKYVIVVTDYFTRYAEAYGVPDIEAQTVADKLLEEFICRYGLPVQIHTDQGSQFTSDLFIQMCKKLNIDKTRNSPFHPQSSGLVERLNRTIEDMISKFVPKHQKDWDQYLPYLMMAYRSSVHETLGETPCFMMMGREVRLPVDLIYGGLCMSDLVRSGFVYPFQCDDCGKRFPVRDSLQRHRRRSHGNEFIKCRWCPYSQPKCDGYRVRQHEKCHDKYTNLISTSNNVCETRREDVYIPEDNSIYTDTTRQLTDFLEASMPDFSDLLGVEPRTPSPMRQLLNEEPPSEVIIPSDQLFSKYLQDLSPVNSPDNFSIDIDLESQEPSIILPHPEPSPLFTTTTTTEPESSLLVSTATIIHKQPSPTEQVLDLTMTRAITTTPEEPITTTSEEPITTTPEEPITTTSEEPITTTPEEPNTNHQDEPLDLSMKLKPANKLNLRPKEIPTSSLTPEIDCSVPTNLWNVKPINIELDNHEHLCLDPRLFFAGAPSQYKTHLLATTLQEKVNLCRKSQKARYKRQLVPIGVRTIMKEERCYLPDGTILEMKEVWTSDQPTTPSTEE</sequence>
<dbReference type="GO" id="GO:0004519">
    <property type="term" value="F:endonuclease activity"/>
    <property type="evidence" value="ECO:0007669"/>
    <property type="project" value="UniProtKB-KW"/>
</dbReference>
<evidence type="ECO:0000313" key="5">
    <source>
        <dbReference type="EMBL" id="CAG2253554.1"/>
    </source>
</evidence>
<dbReference type="Gene3D" id="3.30.160.60">
    <property type="entry name" value="Classic Zinc Finger"/>
    <property type="match status" value="1"/>
</dbReference>
<keyword evidence="1" id="KW-0479">Metal-binding</keyword>
<dbReference type="Gene3D" id="1.10.340.70">
    <property type="match status" value="1"/>
</dbReference>
<dbReference type="Pfam" id="PF17921">
    <property type="entry name" value="Integrase_H2C2"/>
    <property type="match status" value="1"/>
</dbReference>
<dbReference type="GO" id="GO:0003676">
    <property type="term" value="F:nucleic acid binding"/>
    <property type="evidence" value="ECO:0007669"/>
    <property type="project" value="InterPro"/>
</dbReference>
<dbReference type="GO" id="GO:0015074">
    <property type="term" value="P:DNA integration"/>
    <property type="evidence" value="ECO:0007669"/>
    <property type="project" value="InterPro"/>
</dbReference>
<dbReference type="FunFam" id="1.10.340.70:FF:000001">
    <property type="entry name" value="Retrovirus-related Pol polyprotein from transposon gypsy-like Protein"/>
    <property type="match status" value="1"/>
</dbReference>
<evidence type="ECO:0000259" key="3">
    <source>
        <dbReference type="PROSITE" id="PS50157"/>
    </source>
</evidence>
<dbReference type="PANTHER" id="PTHR37984:SF15">
    <property type="entry name" value="INTEGRASE CATALYTIC DOMAIN-CONTAINING PROTEIN"/>
    <property type="match status" value="1"/>
</dbReference>
<dbReference type="InterPro" id="IPR036236">
    <property type="entry name" value="Znf_C2H2_sf"/>
</dbReference>
<dbReference type="InterPro" id="IPR021109">
    <property type="entry name" value="Peptidase_aspartic_dom_sf"/>
</dbReference>
<dbReference type="SUPFAM" id="SSF53098">
    <property type="entry name" value="Ribonuclease H-like"/>
    <property type="match status" value="1"/>
</dbReference>
<feature type="domain" description="Integrase catalytic" evidence="4">
    <location>
        <begin position="535"/>
        <end position="694"/>
    </location>
</feature>
<protein>
    <recommendedName>
        <fullName evidence="7">Integrase catalytic domain-containing protein</fullName>
    </recommendedName>
</protein>
<comment type="caution">
    <text evidence="5">The sequence shown here is derived from an EMBL/GenBank/DDBJ whole genome shotgun (WGS) entry which is preliminary data.</text>
</comment>
<keyword evidence="1" id="KW-0862">Zinc</keyword>
<evidence type="ECO:0000256" key="1">
    <source>
        <dbReference type="PROSITE-ProRule" id="PRU00042"/>
    </source>
</evidence>
<dbReference type="PROSITE" id="PS50157">
    <property type="entry name" value="ZINC_FINGER_C2H2_2"/>
    <property type="match status" value="1"/>
</dbReference>
<dbReference type="PROSITE" id="PS50994">
    <property type="entry name" value="INTEGRASE"/>
    <property type="match status" value="1"/>
</dbReference>
<dbReference type="PROSITE" id="PS00028">
    <property type="entry name" value="ZINC_FINGER_C2H2_1"/>
    <property type="match status" value="1"/>
</dbReference>
<gene>
    <name evidence="5" type="ORF">MEDL_65064</name>
</gene>
<dbReference type="InterPro" id="IPR050951">
    <property type="entry name" value="Retrovirus_Pol_polyprotein"/>
</dbReference>
<dbReference type="InterPro" id="IPR036397">
    <property type="entry name" value="RNaseH_sf"/>
</dbReference>
<dbReference type="SUPFAM" id="SSF56672">
    <property type="entry name" value="DNA/RNA polymerases"/>
    <property type="match status" value="1"/>
</dbReference>
<feature type="domain" description="C2H2-type" evidence="3">
    <location>
        <begin position="720"/>
        <end position="748"/>
    </location>
</feature>
<dbReference type="InterPro" id="IPR013087">
    <property type="entry name" value="Znf_C2H2_type"/>
</dbReference>
<dbReference type="Pfam" id="PF00096">
    <property type="entry name" value="zf-C2H2"/>
    <property type="match status" value="1"/>
</dbReference>